<dbReference type="GO" id="GO:0034431">
    <property type="term" value="F:bis(5'-adenosyl)-hexaphosphatase activity"/>
    <property type="evidence" value="ECO:0007669"/>
    <property type="project" value="TreeGrafter"/>
</dbReference>
<dbReference type="SUPFAM" id="SSF55811">
    <property type="entry name" value="Nudix"/>
    <property type="match status" value="1"/>
</dbReference>
<accession>A0A7J6TKH4</accession>
<evidence type="ECO:0000259" key="6">
    <source>
        <dbReference type="PROSITE" id="PS51382"/>
    </source>
</evidence>
<proteinExistence type="predicted"/>
<dbReference type="InterPro" id="IPR015797">
    <property type="entry name" value="NUDIX_hydrolase-like_dom_sf"/>
</dbReference>
<gene>
    <name evidence="8" type="ORF">FOZ62_001086</name>
</gene>
<dbReference type="Pfam" id="PF00293">
    <property type="entry name" value="NUDIX"/>
    <property type="match status" value="1"/>
</dbReference>
<sequence>MKFGKNISVQQEQRPDLHYLQYKPLKKILKRSARNKQTNGSSSSSSSNDDQSQSFERMLENEIDEVNSSFSQHAHAVQDEITALSSEGPQEESSSDRLRQLMRLSRSVDELRKFAVWNAVGVVKILKKRNKLRAAIDGQNGARDPVDMDEERARWLRRQKFFTGTDFAELQASIESLSNALCRERLHELGPEKLPSQLVLAEDDDCPVGMFRDERCPICLEKCSDVVELSTCEHKFCWKCFVLGPIAFAPGEYRFDRCPICRREQPLDPTVNFKTDTNSNSTTNMLLRMAKYVEVDDHPNQEAASTERQEQQQKNEPSTSSFFSTLPAAVHKSPESSVSSEKSSQQNAAWTGNSGEGMYSQFCSLCCEPLLLDSVVTTPCKHHFHRHCLQRQTTTTCPLCGAKDLPLDLFMPRHMQAQVKALGNWRVCSCESQSQDVFPDGPCSVCHGWRLHSPPPNNLYGVTGAITSYLHLLPAGAWSKVSPLESYSDGGIMHAGFGADEDDDLSSSDSSSSYCDSVCGMDDHSAYFASCGSLPSFTKDIELVTASVHRRRDLAEKEFMDSGGVAATTAPQQQRQQQVSPPVMPSMYRKRAGCVVFNETGDSVLLVNSRRHGAMTHTIPSGKVEGFDQSLEAAAVRETLEEAGVVCTVLGDLGWVKSHDKCGSPKATRVFYGRCDEVLDNWREERFRDRLWCTIPEAVALLGDERPFYQMAITMAHDVYVNTPESLDLPKA</sequence>
<dbReference type="InterPro" id="IPR004331">
    <property type="entry name" value="SPX_dom"/>
</dbReference>
<dbReference type="AlphaFoldDB" id="A0A7J6TKH4"/>
<evidence type="ECO:0000256" key="4">
    <source>
        <dbReference type="SAM" id="MobiDB-lite"/>
    </source>
</evidence>
<dbReference type="PROSITE" id="PS51462">
    <property type="entry name" value="NUDIX"/>
    <property type="match status" value="1"/>
</dbReference>
<dbReference type="InterPro" id="IPR000086">
    <property type="entry name" value="NUDIX_hydrolase_dom"/>
</dbReference>
<evidence type="ECO:0000313" key="8">
    <source>
        <dbReference type="EMBL" id="KAF4745809.1"/>
    </source>
</evidence>
<reference evidence="8 9" key="1">
    <citation type="submission" date="2020-04" db="EMBL/GenBank/DDBJ databases">
        <title>Perkinsus olseni comparative genomics.</title>
        <authorList>
            <person name="Bogema D.R."/>
        </authorList>
    </citation>
    <scope>NUCLEOTIDE SEQUENCE [LARGE SCALE GENOMIC DNA]</scope>
    <source>
        <strain evidence="8">ATCC PRA-205</strain>
    </source>
</reference>
<dbReference type="PROSITE" id="PS50089">
    <property type="entry name" value="ZF_RING_2"/>
    <property type="match status" value="2"/>
</dbReference>
<evidence type="ECO:0000313" key="9">
    <source>
        <dbReference type="Proteomes" id="UP000574390"/>
    </source>
</evidence>
<keyword evidence="3" id="KW-0862">Zinc</keyword>
<feature type="compositionally biased region" description="Basic and acidic residues" evidence="4">
    <location>
        <begin position="299"/>
        <end position="313"/>
    </location>
</feature>
<dbReference type="PANTHER" id="PTHR12629:SF0">
    <property type="entry name" value="DIPHOSPHOINOSITOL-POLYPHOSPHATE DIPHOSPHATASE"/>
    <property type="match status" value="1"/>
</dbReference>
<evidence type="ECO:0000256" key="3">
    <source>
        <dbReference type="PROSITE-ProRule" id="PRU00175"/>
    </source>
</evidence>
<dbReference type="Pfam" id="PF13639">
    <property type="entry name" value="zf-RING_2"/>
    <property type="match status" value="1"/>
</dbReference>
<dbReference type="Gene3D" id="3.90.79.10">
    <property type="entry name" value="Nucleoside Triphosphate Pyrophosphohydrolase"/>
    <property type="match status" value="1"/>
</dbReference>
<keyword evidence="1" id="KW-0479">Metal-binding</keyword>
<dbReference type="CDD" id="cd16448">
    <property type="entry name" value="RING-H2"/>
    <property type="match status" value="1"/>
</dbReference>
<feature type="domain" description="RING-type" evidence="5">
    <location>
        <begin position="363"/>
        <end position="400"/>
    </location>
</feature>
<feature type="domain" description="Nudix hydrolase" evidence="7">
    <location>
        <begin position="587"/>
        <end position="715"/>
    </location>
</feature>
<dbReference type="EMBL" id="JABANM010006515">
    <property type="protein sequence ID" value="KAF4745809.1"/>
    <property type="molecule type" value="Genomic_DNA"/>
</dbReference>
<feature type="compositionally biased region" description="Low complexity" evidence="4">
    <location>
        <begin position="41"/>
        <end position="54"/>
    </location>
</feature>
<dbReference type="GO" id="GO:0005634">
    <property type="term" value="C:nucleus"/>
    <property type="evidence" value="ECO:0007669"/>
    <property type="project" value="TreeGrafter"/>
</dbReference>
<feature type="region of interest" description="Disordered" evidence="4">
    <location>
        <begin position="1"/>
        <end position="20"/>
    </location>
</feature>
<dbReference type="PROSITE" id="PS51382">
    <property type="entry name" value="SPX"/>
    <property type="match status" value="1"/>
</dbReference>
<dbReference type="GO" id="GO:0071543">
    <property type="term" value="P:diphosphoinositol polyphosphate metabolic process"/>
    <property type="evidence" value="ECO:0007669"/>
    <property type="project" value="TreeGrafter"/>
</dbReference>
<dbReference type="CDD" id="cd14447">
    <property type="entry name" value="SPX"/>
    <property type="match status" value="1"/>
</dbReference>
<evidence type="ECO:0000256" key="1">
    <source>
        <dbReference type="ARBA" id="ARBA00022723"/>
    </source>
</evidence>
<dbReference type="Proteomes" id="UP000574390">
    <property type="component" value="Unassembled WGS sequence"/>
</dbReference>
<dbReference type="GO" id="GO:0000298">
    <property type="term" value="F:endopolyphosphatase activity"/>
    <property type="evidence" value="ECO:0007669"/>
    <property type="project" value="TreeGrafter"/>
</dbReference>
<feature type="domain" description="SPX" evidence="6">
    <location>
        <begin position="1"/>
        <end position="143"/>
    </location>
</feature>
<dbReference type="Gene3D" id="3.30.40.10">
    <property type="entry name" value="Zinc/RING finger domain, C3HC4 (zinc finger)"/>
    <property type="match status" value="2"/>
</dbReference>
<dbReference type="GO" id="GO:0008486">
    <property type="term" value="F:diphosphoinositol-polyphosphate diphosphatase activity"/>
    <property type="evidence" value="ECO:0007669"/>
    <property type="project" value="TreeGrafter"/>
</dbReference>
<organism evidence="8 9">
    <name type="scientific">Perkinsus olseni</name>
    <name type="common">Perkinsus atlanticus</name>
    <dbReference type="NCBI Taxonomy" id="32597"/>
    <lineage>
        <taxon>Eukaryota</taxon>
        <taxon>Sar</taxon>
        <taxon>Alveolata</taxon>
        <taxon>Perkinsozoa</taxon>
        <taxon>Perkinsea</taxon>
        <taxon>Perkinsida</taxon>
        <taxon>Perkinsidae</taxon>
        <taxon>Perkinsus</taxon>
    </lineage>
</organism>
<keyword evidence="2" id="KW-0378">Hydrolase</keyword>
<dbReference type="SUPFAM" id="SSF57850">
    <property type="entry name" value="RING/U-box"/>
    <property type="match status" value="2"/>
</dbReference>
<name>A0A7J6TKH4_PEROL</name>
<evidence type="ECO:0000256" key="2">
    <source>
        <dbReference type="ARBA" id="ARBA00022801"/>
    </source>
</evidence>
<dbReference type="GO" id="GO:1901909">
    <property type="term" value="P:diadenosine hexaphosphate catabolic process"/>
    <property type="evidence" value="ECO:0007669"/>
    <property type="project" value="TreeGrafter"/>
</dbReference>
<dbReference type="InterPro" id="IPR001841">
    <property type="entry name" value="Znf_RING"/>
</dbReference>
<evidence type="ECO:0000259" key="7">
    <source>
        <dbReference type="PROSITE" id="PS51462"/>
    </source>
</evidence>
<protein>
    <submittedName>
        <fullName evidence="8">Uncharacterized protein</fullName>
    </submittedName>
</protein>
<feature type="region of interest" description="Disordered" evidence="4">
    <location>
        <begin position="30"/>
        <end position="55"/>
    </location>
</feature>
<feature type="non-terminal residue" evidence="8">
    <location>
        <position position="1"/>
    </location>
</feature>
<dbReference type="InterPro" id="IPR013083">
    <property type="entry name" value="Znf_RING/FYVE/PHD"/>
</dbReference>
<dbReference type="GO" id="GO:1901907">
    <property type="term" value="P:diadenosine pentaphosphate catabolic process"/>
    <property type="evidence" value="ECO:0007669"/>
    <property type="project" value="TreeGrafter"/>
</dbReference>
<dbReference type="SMART" id="SM00184">
    <property type="entry name" value="RING"/>
    <property type="match status" value="2"/>
</dbReference>
<dbReference type="GO" id="GO:0005737">
    <property type="term" value="C:cytoplasm"/>
    <property type="evidence" value="ECO:0007669"/>
    <property type="project" value="TreeGrafter"/>
</dbReference>
<keyword evidence="3" id="KW-0863">Zinc-finger</keyword>
<feature type="domain" description="RING-type" evidence="5">
    <location>
        <begin position="216"/>
        <end position="262"/>
    </location>
</feature>
<feature type="region of interest" description="Disordered" evidence="4">
    <location>
        <begin position="299"/>
        <end position="321"/>
    </location>
</feature>
<dbReference type="GO" id="GO:1901911">
    <property type="term" value="P:adenosine 5'-(hexahydrogen pentaphosphate) catabolic process"/>
    <property type="evidence" value="ECO:0007669"/>
    <property type="project" value="TreeGrafter"/>
</dbReference>
<dbReference type="PANTHER" id="PTHR12629">
    <property type="entry name" value="DIPHOSPHOINOSITOL POLYPHOSPHATE PHOSPHOHYDROLASE"/>
    <property type="match status" value="1"/>
</dbReference>
<evidence type="ECO:0000259" key="5">
    <source>
        <dbReference type="PROSITE" id="PS50089"/>
    </source>
</evidence>
<dbReference type="GO" id="GO:0008270">
    <property type="term" value="F:zinc ion binding"/>
    <property type="evidence" value="ECO:0007669"/>
    <property type="project" value="UniProtKB-KW"/>
</dbReference>
<dbReference type="GO" id="GO:0034432">
    <property type="term" value="F:bis(5'-adenosyl)-pentaphosphatase activity"/>
    <property type="evidence" value="ECO:0007669"/>
    <property type="project" value="TreeGrafter"/>
</dbReference>
<comment type="caution">
    <text evidence="8">The sequence shown here is derived from an EMBL/GenBank/DDBJ whole genome shotgun (WGS) entry which is preliminary data.</text>
</comment>